<protein>
    <submittedName>
        <fullName evidence="11">Sugar ABC transporter ATP-binding protein</fullName>
    </submittedName>
</protein>
<keyword evidence="2" id="KW-0813">Transport</keyword>
<dbReference type="PANTHER" id="PTHR43790">
    <property type="entry name" value="CARBOHYDRATE TRANSPORT ATP-BINDING PROTEIN MG119-RELATED"/>
    <property type="match status" value="1"/>
</dbReference>
<dbReference type="CDD" id="cd03215">
    <property type="entry name" value="ABC_Carb_Monos_II"/>
    <property type="match status" value="1"/>
</dbReference>
<keyword evidence="7 11" id="KW-0067">ATP-binding</keyword>
<dbReference type="Proteomes" id="UP000721844">
    <property type="component" value="Unassembled WGS sequence"/>
</dbReference>
<evidence type="ECO:0000313" key="12">
    <source>
        <dbReference type="Proteomes" id="UP000721844"/>
    </source>
</evidence>
<sequence>MPNRNGTAAIGKAVDGTVLLSMQDVSKFFGSIQVLDTISFDVRAGEVHALCGENGAGKSTLMKILTGAFPVSSGRILLNGQEMRFVHPVEARAAGIGIIHQELSLLPHRTVAENILLGREPSRGGLVDRRRMVTEARDALARLGSAIPPEAPVASLSIAEQQVVEIAKAIATHARLLVFDEPTAPLDTVESAKLFRVIAELRSSGVGIVYISHRMREVFEIADRITVLKDGCGMGTFDAADATPDKVIRLMVGRPVSALFPPRSATTPGEALLTILGGGNAALHDIDLTLYAGQILGVAGLEGSGKTALARALVGDQRFTTGQITFRDGRPAPRSPREAVQRGIAYLSDDRKAEGLGLRQSLRDNASLALRALAAGLALPSIANRNPGRIDALFRDVEMRAADFGVAVGRLSGGNQQKVVFARWLATAPHLWVVAEPTRGIDVGAKATIYALLRRYADAGGAVVMVSSDLTEIIGASDRILVMSGGRILVELPAGSAESEIMAHAVHGPGQVAELVA</sequence>
<gene>
    <name evidence="11" type="ORF">ACELLULO517_14045</name>
</gene>
<evidence type="ECO:0000256" key="8">
    <source>
        <dbReference type="ARBA" id="ARBA00022967"/>
    </source>
</evidence>
<proteinExistence type="predicted"/>
<dbReference type="InterPro" id="IPR050107">
    <property type="entry name" value="ABC_carbohydrate_import_ATPase"/>
</dbReference>
<evidence type="ECO:0000256" key="1">
    <source>
        <dbReference type="ARBA" id="ARBA00004202"/>
    </source>
</evidence>
<keyword evidence="4" id="KW-0762">Sugar transport</keyword>
<dbReference type="InterPro" id="IPR003439">
    <property type="entry name" value="ABC_transporter-like_ATP-bd"/>
</dbReference>
<organism evidence="11 12">
    <name type="scientific">Acidisoma cellulosilyticum</name>
    <dbReference type="NCBI Taxonomy" id="2802395"/>
    <lineage>
        <taxon>Bacteria</taxon>
        <taxon>Pseudomonadati</taxon>
        <taxon>Pseudomonadota</taxon>
        <taxon>Alphaproteobacteria</taxon>
        <taxon>Acetobacterales</taxon>
        <taxon>Acidocellaceae</taxon>
        <taxon>Acidisoma</taxon>
    </lineage>
</organism>
<evidence type="ECO:0000256" key="6">
    <source>
        <dbReference type="ARBA" id="ARBA00022741"/>
    </source>
</evidence>
<dbReference type="PROSITE" id="PS50893">
    <property type="entry name" value="ABC_TRANSPORTER_2"/>
    <property type="match status" value="2"/>
</dbReference>
<dbReference type="SUPFAM" id="SSF52540">
    <property type="entry name" value="P-loop containing nucleoside triphosphate hydrolases"/>
    <property type="match status" value="2"/>
</dbReference>
<dbReference type="FunFam" id="3.40.50.300:FF:000127">
    <property type="entry name" value="Ribose import ATP-binding protein RbsA"/>
    <property type="match status" value="1"/>
</dbReference>
<evidence type="ECO:0000259" key="10">
    <source>
        <dbReference type="PROSITE" id="PS50893"/>
    </source>
</evidence>
<dbReference type="CDD" id="cd03216">
    <property type="entry name" value="ABC_Carb_Monos_I"/>
    <property type="match status" value="1"/>
</dbReference>
<evidence type="ECO:0000256" key="5">
    <source>
        <dbReference type="ARBA" id="ARBA00022737"/>
    </source>
</evidence>
<keyword evidence="8" id="KW-1278">Translocase</keyword>
<evidence type="ECO:0000256" key="9">
    <source>
        <dbReference type="ARBA" id="ARBA00023136"/>
    </source>
</evidence>
<dbReference type="RefSeq" id="WP_227308037.1">
    <property type="nucleotide sequence ID" value="NZ_JAESVA010000004.1"/>
</dbReference>
<dbReference type="InterPro" id="IPR027417">
    <property type="entry name" value="P-loop_NTPase"/>
</dbReference>
<keyword evidence="12" id="KW-1185">Reference proteome</keyword>
<feature type="domain" description="ABC transporter" evidence="10">
    <location>
        <begin position="267"/>
        <end position="510"/>
    </location>
</feature>
<feature type="domain" description="ABC transporter" evidence="10">
    <location>
        <begin position="20"/>
        <end position="255"/>
    </location>
</feature>
<keyword evidence="3" id="KW-1003">Cell membrane</keyword>
<keyword evidence="6" id="KW-0547">Nucleotide-binding</keyword>
<dbReference type="GO" id="GO:0005524">
    <property type="term" value="F:ATP binding"/>
    <property type="evidence" value="ECO:0007669"/>
    <property type="project" value="UniProtKB-KW"/>
</dbReference>
<dbReference type="GO" id="GO:0016887">
    <property type="term" value="F:ATP hydrolysis activity"/>
    <property type="evidence" value="ECO:0007669"/>
    <property type="project" value="InterPro"/>
</dbReference>
<dbReference type="Pfam" id="PF00005">
    <property type="entry name" value="ABC_tran"/>
    <property type="match status" value="2"/>
</dbReference>
<dbReference type="Gene3D" id="3.40.50.300">
    <property type="entry name" value="P-loop containing nucleotide triphosphate hydrolases"/>
    <property type="match status" value="2"/>
</dbReference>
<dbReference type="SMART" id="SM00382">
    <property type="entry name" value="AAA"/>
    <property type="match status" value="2"/>
</dbReference>
<dbReference type="PROSITE" id="PS00211">
    <property type="entry name" value="ABC_TRANSPORTER_1"/>
    <property type="match status" value="1"/>
</dbReference>
<reference evidence="11 12" key="1">
    <citation type="journal article" date="2021" name="Microorganisms">
        <title>Acidisoma silvae sp. nov. and Acidisomacellulosilytica sp. nov., Two Acidophilic Bacteria Isolated from Decaying Wood, Hydrolyzing Cellulose and Producing Poly-3-hydroxybutyrate.</title>
        <authorList>
            <person name="Mieszkin S."/>
            <person name="Pouder E."/>
            <person name="Uroz S."/>
            <person name="Simon-Colin C."/>
            <person name="Alain K."/>
        </authorList>
    </citation>
    <scope>NUCLEOTIDE SEQUENCE [LARGE SCALE GENOMIC DNA]</scope>
    <source>
        <strain evidence="11 12">HW T5.17</strain>
    </source>
</reference>
<comment type="caution">
    <text evidence="11">The sequence shown here is derived from an EMBL/GenBank/DDBJ whole genome shotgun (WGS) entry which is preliminary data.</text>
</comment>
<dbReference type="PANTHER" id="PTHR43790:SF3">
    <property type="entry name" value="D-ALLOSE IMPORT ATP-BINDING PROTEIN ALSA-RELATED"/>
    <property type="match status" value="1"/>
</dbReference>
<keyword evidence="9" id="KW-0472">Membrane</keyword>
<dbReference type="AlphaFoldDB" id="A0A963Z2L7"/>
<dbReference type="EMBL" id="JAESVA010000004">
    <property type="protein sequence ID" value="MCB8881366.1"/>
    <property type="molecule type" value="Genomic_DNA"/>
</dbReference>
<evidence type="ECO:0000256" key="4">
    <source>
        <dbReference type="ARBA" id="ARBA00022597"/>
    </source>
</evidence>
<name>A0A963Z2L7_9PROT</name>
<dbReference type="InterPro" id="IPR003593">
    <property type="entry name" value="AAA+_ATPase"/>
</dbReference>
<comment type="subcellular location">
    <subcellularLocation>
        <location evidence="1">Cell membrane</location>
        <topology evidence="1">Peripheral membrane protein</topology>
    </subcellularLocation>
</comment>
<dbReference type="GO" id="GO:0005886">
    <property type="term" value="C:plasma membrane"/>
    <property type="evidence" value="ECO:0007669"/>
    <property type="project" value="UniProtKB-SubCell"/>
</dbReference>
<evidence type="ECO:0000256" key="7">
    <source>
        <dbReference type="ARBA" id="ARBA00022840"/>
    </source>
</evidence>
<evidence type="ECO:0000256" key="3">
    <source>
        <dbReference type="ARBA" id="ARBA00022475"/>
    </source>
</evidence>
<dbReference type="InterPro" id="IPR017871">
    <property type="entry name" value="ABC_transporter-like_CS"/>
</dbReference>
<accession>A0A963Z2L7</accession>
<evidence type="ECO:0000256" key="2">
    <source>
        <dbReference type="ARBA" id="ARBA00022448"/>
    </source>
</evidence>
<keyword evidence="5" id="KW-0677">Repeat</keyword>
<evidence type="ECO:0000313" key="11">
    <source>
        <dbReference type="EMBL" id="MCB8881366.1"/>
    </source>
</evidence>